<evidence type="ECO:0000313" key="3">
    <source>
        <dbReference type="Proteomes" id="UP000640489"/>
    </source>
</evidence>
<accession>A0A930VD49</accession>
<dbReference type="Proteomes" id="UP000640489">
    <property type="component" value="Unassembled WGS sequence"/>
</dbReference>
<comment type="caution">
    <text evidence="2">The sequence shown here is derived from an EMBL/GenBank/DDBJ whole genome shotgun (WGS) entry which is preliminary data.</text>
</comment>
<name>A0A930VD49_9ACTN</name>
<dbReference type="EMBL" id="JADKPN010000004">
    <property type="protein sequence ID" value="MBF4763396.1"/>
    <property type="molecule type" value="Genomic_DNA"/>
</dbReference>
<sequence>MRGAAAVVLVGLLAAACSGADEGASDADRPSTSAHSPEAVVIRTKLTVAPTAGAEVVATGEVLEGSTLGDSPFCVGGAIKDSHANLDPEVEPLGLLARTITCPDGTVKVGFTPGQASGLKQTGTWTIASGTGAYEGLDGSGEFETTYDASDDALARETYTGTVTR</sequence>
<proteinExistence type="predicted"/>
<organism evidence="2 3">
    <name type="scientific">Nocardioides islandensis</name>
    <dbReference type="NCBI Taxonomy" id="433663"/>
    <lineage>
        <taxon>Bacteria</taxon>
        <taxon>Bacillati</taxon>
        <taxon>Actinomycetota</taxon>
        <taxon>Actinomycetes</taxon>
        <taxon>Propionibacteriales</taxon>
        <taxon>Nocardioidaceae</taxon>
        <taxon>Nocardioides</taxon>
    </lineage>
</organism>
<keyword evidence="3" id="KW-1185">Reference proteome</keyword>
<protein>
    <recommendedName>
        <fullName evidence="4">Lipoprotein</fullName>
    </recommendedName>
</protein>
<dbReference type="RefSeq" id="WP_194706577.1">
    <property type="nucleotide sequence ID" value="NZ_JADKPN010000004.1"/>
</dbReference>
<dbReference type="PROSITE" id="PS51257">
    <property type="entry name" value="PROKAR_LIPOPROTEIN"/>
    <property type="match status" value="1"/>
</dbReference>
<evidence type="ECO:0000313" key="2">
    <source>
        <dbReference type="EMBL" id="MBF4763396.1"/>
    </source>
</evidence>
<feature type="signal peptide" evidence="1">
    <location>
        <begin position="1"/>
        <end position="20"/>
    </location>
</feature>
<evidence type="ECO:0000256" key="1">
    <source>
        <dbReference type="SAM" id="SignalP"/>
    </source>
</evidence>
<evidence type="ECO:0008006" key="4">
    <source>
        <dbReference type="Google" id="ProtNLM"/>
    </source>
</evidence>
<feature type="chain" id="PRO_5038024551" description="Lipoprotein" evidence="1">
    <location>
        <begin position="21"/>
        <end position="165"/>
    </location>
</feature>
<reference evidence="2" key="1">
    <citation type="submission" date="2020-11" db="EMBL/GenBank/DDBJ databases">
        <title>Nocardioides sp. nov., isolated from Soil of Cynanchum wilfordii Hemsley rhizosphere.</title>
        <authorList>
            <person name="Lee J.-S."/>
            <person name="Suh M.K."/>
            <person name="Kim J.-S."/>
        </authorList>
    </citation>
    <scope>NUCLEOTIDE SEQUENCE</scope>
    <source>
        <strain evidence="2">KCTC 19275</strain>
    </source>
</reference>
<keyword evidence="1" id="KW-0732">Signal</keyword>
<gene>
    <name evidence="2" type="ORF">ISU07_09690</name>
</gene>
<dbReference type="AlphaFoldDB" id="A0A930VD49"/>